<comment type="similarity">
    <text evidence="5">Belongs to the SepF family.</text>
</comment>
<dbReference type="InterPro" id="IPR023052">
    <property type="entry name" value="Cell_div_SepF"/>
</dbReference>
<evidence type="ECO:0000256" key="3">
    <source>
        <dbReference type="ARBA" id="ARBA00023306"/>
    </source>
</evidence>
<dbReference type="Pfam" id="PF04472">
    <property type="entry name" value="SepF"/>
    <property type="match status" value="1"/>
</dbReference>
<dbReference type="InterPro" id="IPR038594">
    <property type="entry name" value="SepF-like_sf"/>
</dbReference>
<comment type="function">
    <text evidence="4 5">Cell division protein that is part of the divisome complex and is recruited early to the Z-ring. Probably stimulates Z-ring formation, perhaps through the cross-linking of FtsZ protofilaments. Its function overlaps with FtsA.</text>
</comment>
<dbReference type="GeneID" id="94552178"/>
<dbReference type="PANTHER" id="PTHR35798:SF1">
    <property type="entry name" value="CELL DIVISION PROTEIN SEPF"/>
    <property type="match status" value="1"/>
</dbReference>
<dbReference type="RefSeq" id="WP_166062109.1">
    <property type="nucleotide sequence ID" value="NZ_CP049889.1"/>
</dbReference>
<evidence type="ECO:0000313" key="6">
    <source>
        <dbReference type="EMBL" id="QIK51064.1"/>
    </source>
</evidence>
<organism evidence="6 7">
    <name type="scientific">Jeotgalibaca porci</name>
    <dbReference type="NCBI Taxonomy" id="1868793"/>
    <lineage>
        <taxon>Bacteria</taxon>
        <taxon>Bacillati</taxon>
        <taxon>Bacillota</taxon>
        <taxon>Bacilli</taxon>
        <taxon>Lactobacillales</taxon>
        <taxon>Carnobacteriaceae</taxon>
        <taxon>Jeotgalibaca</taxon>
    </lineage>
</organism>
<evidence type="ECO:0000313" key="7">
    <source>
        <dbReference type="Proteomes" id="UP000501830"/>
    </source>
</evidence>
<keyword evidence="5" id="KW-0963">Cytoplasm</keyword>
<evidence type="ECO:0000256" key="5">
    <source>
        <dbReference type="HAMAP-Rule" id="MF_01197"/>
    </source>
</evidence>
<name>A0A6G7WFL2_9LACT</name>
<dbReference type="GO" id="GO:0043093">
    <property type="term" value="P:FtsZ-dependent cytokinesis"/>
    <property type="evidence" value="ECO:0007669"/>
    <property type="project" value="UniProtKB-UniRule"/>
</dbReference>
<comment type="subunit">
    <text evidence="5">Homodimer. Interacts with FtsZ.</text>
</comment>
<dbReference type="InterPro" id="IPR007561">
    <property type="entry name" value="Cell_div_SepF/SepF-rel"/>
</dbReference>
<dbReference type="AlphaFoldDB" id="A0A6G7WFL2"/>
<gene>
    <name evidence="5" type="primary">sepF</name>
    <name evidence="6" type="ORF">G7058_02730</name>
</gene>
<keyword evidence="1 5" id="KW-0132">Cell division</keyword>
<keyword evidence="7" id="KW-1185">Reference proteome</keyword>
<evidence type="ECO:0000256" key="2">
    <source>
        <dbReference type="ARBA" id="ARBA00023210"/>
    </source>
</evidence>
<dbReference type="Proteomes" id="UP000501830">
    <property type="component" value="Chromosome"/>
</dbReference>
<keyword evidence="3 5" id="KW-0131">Cell cycle</keyword>
<dbReference type="KEGG" id="jpo:G7058_02730"/>
<protein>
    <recommendedName>
        <fullName evidence="5">Cell division protein SepF</fullName>
    </recommendedName>
</protein>
<comment type="subcellular location">
    <subcellularLocation>
        <location evidence="5">Cytoplasm</location>
    </subcellularLocation>
    <text evidence="5">Localizes to the division site, in a FtsZ-dependent manner.</text>
</comment>
<keyword evidence="2 5" id="KW-0717">Septation</keyword>
<dbReference type="Gene3D" id="3.30.110.150">
    <property type="entry name" value="SepF-like protein"/>
    <property type="match status" value="1"/>
</dbReference>
<sequence length="144" mass="16623">MSIKDSFRNFFGLDDEIEPVDDYSPSNEYESEATHRPMIQPRGKVIPMGKRQANQKSSIHIIEPRVYSESERIVDYLLNNESVLLNFQRMEHDQAVKVIDFVAGSVYAISGDIKQVGEGIFLCTPHDVEIAKMETEEPRDNYYY</sequence>
<proteinExistence type="inferred from homology"/>
<evidence type="ECO:0000256" key="4">
    <source>
        <dbReference type="ARBA" id="ARBA00044936"/>
    </source>
</evidence>
<dbReference type="GO" id="GO:0005737">
    <property type="term" value="C:cytoplasm"/>
    <property type="evidence" value="ECO:0007669"/>
    <property type="project" value="UniProtKB-SubCell"/>
</dbReference>
<dbReference type="GO" id="GO:0000917">
    <property type="term" value="P:division septum assembly"/>
    <property type="evidence" value="ECO:0007669"/>
    <property type="project" value="UniProtKB-KW"/>
</dbReference>
<dbReference type="EMBL" id="CP049889">
    <property type="protein sequence ID" value="QIK51064.1"/>
    <property type="molecule type" value="Genomic_DNA"/>
</dbReference>
<dbReference type="HAMAP" id="MF_01197">
    <property type="entry name" value="SepF"/>
    <property type="match status" value="1"/>
</dbReference>
<accession>A0A6G7WFL2</accession>
<dbReference type="PANTHER" id="PTHR35798">
    <property type="entry name" value="CELL DIVISION PROTEIN SEPF"/>
    <property type="match status" value="1"/>
</dbReference>
<reference evidence="6 7" key="1">
    <citation type="journal article" date="2017" name="Int. J. Syst. Evol. Microbiol.">
        <title>Jeotgalibaca porci sp. nov. and Jeotgalibaca arthritidis sp. nov., isolated from pigs, and emended description of the genus Jeotgalibaca.</title>
        <authorList>
            <person name="Zamora L."/>
            <person name="Perez-Sancho M."/>
            <person name="Dominguez L."/>
            <person name="Fernandez-Garayzabal J.F."/>
            <person name="Vela A.I."/>
        </authorList>
    </citation>
    <scope>NUCLEOTIDE SEQUENCE [LARGE SCALE GENOMIC DNA]</scope>
    <source>
        <strain evidence="6 7">CCUG 69148</strain>
    </source>
</reference>
<evidence type="ECO:0000256" key="1">
    <source>
        <dbReference type="ARBA" id="ARBA00022618"/>
    </source>
</evidence>